<name>A0ABU5R9W0_9PSEU</name>
<proteinExistence type="predicted"/>
<evidence type="ECO:0000313" key="1">
    <source>
        <dbReference type="EMBL" id="MEA5362913.1"/>
    </source>
</evidence>
<organism evidence="1 2">
    <name type="scientific">Amycolatopsis heterodermiae</name>
    <dbReference type="NCBI Taxonomy" id="3110235"/>
    <lineage>
        <taxon>Bacteria</taxon>
        <taxon>Bacillati</taxon>
        <taxon>Actinomycetota</taxon>
        <taxon>Actinomycetes</taxon>
        <taxon>Pseudonocardiales</taxon>
        <taxon>Pseudonocardiaceae</taxon>
        <taxon>Amycolatopsis</taxon>
    </lineage>
</organism>
<accession>A0ABU5R9W0</accession>
<protein>
    <submittedName>
        <fullName evidence="1">Zinc-binding dehydrogenase</fullName>
    </submittedName>
</protein>
<gene>
    <name evidence="1" type="ORF">VA596_25500</name>
</gene>
<dbReference type="Gene3D" id="3.90.180.10">
    <property type="entry name" value="Medium-chain alcohol dehydrogenases, catalytic domain"/>
    <property type="match status" value="1"/>
</dbReference>
<dbReference type="InterPro" id="IPR036291">
    <property type="entry name" value="NAD(P)-bd_dom_sf"/>
</dbReference>
<keyword evidence="2" id="KW-1185">Reference proteome</keyword>
<reference evidence="1 2" key="1">
    <citation type="submission" date="2023-12" db="EMBL/GenBank/DDBJ databases">
        <title>Amycolatopsis sp. V23-08.</title>
        <authorList>
            <person name="Somphong A."/>
        </authorList>
    </citation>
    <scope>NUCLEOTIDE SEQUENCE [LARGE SCALE GENOMIC DNA]</scope>
    <source>
        <strain evidence="1 2">V23-08</strain>
    </source>
</reference>
<dbReference type="EMBL" id="JAYFSI010000006">
    <property type="protein sequence ID" value="MEA5362913.1"/>
    <property type="molecule type" value="Genomic_DNA"/>
</dbReference>
<dbReference type="SUPFAM" id="SSF51735">
    <property type="entry name" value="NAD(P)-binding Rossmann-fold domains"/>
    <property type="match status" value="1"/>
</dbReference>
<dbReference type="RefSeq" id="WP_323330672.1">
    <property type="nucleotide sequence ID" value="NZ_JAYFSI010000006.1"/>
</dbReference>
<dbReference type="Proteomes" id="UP001304298">
    <property type="component" value="Unassembled WGS sequence"/>
</dbReference>
<dbReference type="Gene3D" id="3.40.50.720">
    <property type="entry name" value="NAD(P)-binding Rossmann-like Domain"/>
    <property type="match status" value="1"/>
</dbReference>
<evidence type="ECO:0000313" key="2">
    <source>
        <dbReference type="Proteomes" id="UP001304298"/>
    </source>
</evidence>
<sequence length="132" mass="13922">MIATASARSSGAVRHHGADEIIDYTSELVASAIEPVDVLIHLVGTPPPWTPPVRRGGTIISAAAPVPAPPGVTSTHVVVRYDAAQLTELVRLVDMGEVTVDIAETHTVNGRADVHRRSEAGDVRGKVVIQPR</sequence>
<comment type="caution">
    <text evidence="1">The sequence shown here is derived from an EMBL/GenBank/DDBJ whole genome shotgun (WGS) entry which is preliminary data.</text>
</comment>
<dbReference type="Pfam" id="PF13602">
    <property type="entry name" value="ADH_zinc_N_2"/>
    <property type="match status" value="1"/>
</dbReference>